<sequence>MGFGPGWGPKWVTVGCGPESLLGLRTTWSYVYQPTWSVGKASPQPSTTNKQRMKKMEKLKRFLQKIKNERDELQGILANYTNKDLNNRIKIRTFMLKKQHDQVMTDLKRMHQDISDALYKCKKLTKENQFYCIRHCYLQSESNHLQHKVRMLWKENRQLLEEQIALEECSKESKRLCKEDSLKTNDLCTKQEQVGCINHEEQVAVMSNLKHIQA</sequence>
<dbReference type="InterPro" id="IPR006907">
    <property type="entry name" value="DLG5_N"/>
</dbReference>
<name>A0A6P5QUC8_MUSCR</name>
<dbReference type="PANTHER" id="PTHR21558:SF40">
    <property type="entry name" value="ENSMUSG00000072602 PROTEIN-RELATED"/>
    <property type="match status" value="1"/>
</dbReference>
<reference evidence="4" key="1">
    <citation type="submission" date="2025-08" db="UniProtKB">
        <authorList>
            <consortium name="RefSeq"/>
        </authorList>
    </citation>
    <scope>IDENTIFICATION</scope>
</reference>
<dbReference type="RefSeq" id="XP_021038089.1">
    <property type="nucleotide sequence ID" value="XM_021182430.1"/>
</dbReference>
<dbReference type="AlphaFoldDB" id="A0A6P5QUC8"/>
<protein>
    <submittedName>
        <fullName evidence="4">Uncharacterized protein LOC110309690</fullName>
    </submittedName>
</protein>
<dbReference type="PANTHER" id="PTHR21558">
    <property type="entry name" value="SPEER/SPETEX"/>
    <property type="match status" value="1"/>
</dbReference>
<dbReference type="Proteomes" id="UP000515126">
    <property type="component" value="Chromosome 14"/>
</dbReference>
<evidence type="ECO:0000256" key="1">
    <source>
        <dbReference type="SAM" id="Coils"/>
    </source>
</evidence>
<feature type="domain" description="Disks large homolog 5 N-terminal" evidence="2">
    <location>
        <begin position="40"/>
        <end position="118"/>
    </location>
</feature>
<keyword evidence="3" id="KW-1185">Reference proteome</keyword>
<keyword evidence="1" id="KW-0175">Coiled coil</keyword>
<gene>
    <name evidence="4" type="primary">LOC110309690</name>
</gene>
<dbReference type="Pfam" id="PF04822">
    <property type="entry name" value="Takusan"/>
    <property type="match status" value="1"/>
</dbReference>
<feature type="coiled-coil region" evidence="1">
    <location>
        <begin position="52"/>
        <end position="83"/>
    </location>
</feature>
<organism evidence="3 4">
    <name type="scientific">Mus caroli</name>
    <name type="common">Ryukyu mouse</name>
    <name type="synonym">Ricefield mouse</name>
    <dbReference type="NCBI Taxonomy" id="10089"/>
    <lineage>
        <taxon>Eukaryota</taxon>
        <taxon>Metazoa</taxon>
        <taxon>Chordata</taxon>
        <taxon>Craniata</taxon>
        <taxon>Vertebrata</taxon>
        <taxon>Euteleostomi</taxon>
        <taxon>Mammalia</taxon>
        <taxon>Eutheria</taxon>
        <taxon>Euarchontoglires</taxon>
        <taxon>Glires</taxon>
        <taxon>Rodentia</taxon>
        <taxon>Myomorpha</taxon>
        <taxon>Muroidea</taxon>
        <taxon>Muridae</taxon>
        <taxon>Murinae</taxon>
        <taxon>Mus</taxon>
        <taxon>Mus</taxon>
    </lineage>
</organism>
<dbReference type="KEGG" id="mcal:110309690"/>
<proteinExistence type="predicted"/>
<accession>A0A6P5QUC8</accession>
<evidence type="ECO:0000259" key="2">
    <source>
        <dbReference type="Pfam" id="PF04822"/>
    </source>
</evidence>
<dbReference type="GeneID" id="110309690"/>
<evidence type="ECO:0000313" key="3">
    <source>
        <dbReference type="Proteomes" id="UP000515126"/>
    </source>
</evidence>
<evidence type="ECO:0000313" key="4">
    <source>
        <dbReference type="RefSeq" id="XP_021038089.1"/>
    </source>
</evidence>